<organism evidence="2 3">
    <name type="scientific">Segnochrobactrum spirostomi</name>
    <dbReference type="NCBI Taxonomy" id="2608987"/>
    <lineage>
        <taxon>Bacteria</taxon>
        <taxon>Pseudomonadati</taxon>
        <taxon>Pseudomonadota</taxon>
        <taxon>Alphaproteobacteria</taxon>
        <taxon>Hyphomicrobiales</taxon>
        <taxon>Segnochrobactraceae</taxon>
        <taxon>Segnochrobactrum</taxon>
    </lineage>
</organism>
<proteinExistence type="predicted"/>
<dbReference type="AlphaFoldDB" id="A0A6A7Y3N6"/>
<dbReference type="EMBL" id="VWNA01000001">
    <property type="protein sequence ID" value="MQT13713.1"/>
    <property type="molecule type" value="Genomic_DNA"/>
</dbReference>
<dbReference type="Proteomes" id="UP000332515">
    <property type="component" value="Unassembled WGS sequence"/>
</dbReference>
<feature type="region of interest" description="Disordered" evidence="1">
    <location>
        <begin position="1"/>
        <end position="20"/>
    </location>
</feature>
<gene>
    <name evidence="2" type="ORF">F0357_13895</name>
</gene>
<dbReference type="InterPro" id="IPR011990">
    <property type="entry name" value="TPR-like_helical_dom_sf"/>
</dbReference>
<protein>
    <recommendedName>
        <fullName evidence="4">Tetratricopeptide repeat protein</fullName>
    </recommendedName>
</protein>
<evidence type="ECO:0000313" key="2">
    <source>
        <dbReference type="EMBL" id="MQT13713.1"/>
    </source>
</evidence>
<accession>A0A6A7Y3N6</accession>
<dbReference type="SUPFAM" id="SSF48452">
    <property type="entry name" value="TPR-like"/>
    <property type="match status" value="1"/>
</dbReference>
<evidence type="ECO:0000256" key="1">
    <source>
        <dbReference type="SAM" id="MobiDB-lite"/>
    </source>
</evidence>
<name>A0A6A7Y3N6_9HYPH</name>
<evidence type="ECO:0008006" key="4">
    <source>
        <dbReference type="Google" id="ProtNLM"/>
    </source>
</evidence>
<sequence length="229" mass="23461">MTPTVPAATSAASPTDLTAPVPVAVGSSAARAVRAGGGSSGGGGSGGGGGPSAGCANDINVSGLSPSAAISRGWCLMDRHRPMEAVKAFDVAIAKTAPTSKAASEAAYGKSLAYLRAGLTDQAAVAAAQAPQTETRKIDLAVQLLTQRALAAYASGRYVEAILAIDQRSQIAPETRDLMLMRGWSYYNLNDYITAKRIFTAVDQATSTADSRKALAAVREAMAPRTMRN</sequence>
<evidence type="ECO:0000313" key="3">
    <source>
        <dbReference type="Proteomes" id="UP000332515"/>
    </source>
</evidence>
<dbReference type="RefSeq" id="WP_153482866.1">
    <property type="nucleotide sequence ID" value="NZ_VWNA01000001.1"/>
</dbReference>
<comment type="caution">
    <text evidence="2">The sequence shown here is derived from an EMBL/GenBank/DDBJ whole genome shotgun (WGS) entry which is preliminary data.</text>
</comment>
<dbReference type="Gene3D" id="1.25.40.10">
    <property type="entry name" value="Tetratricopeptide repeat domain"/>
    <property type="match status" value="2"/>
</dbReference>
<reference evidence="2 3" key="1">
    <citation type="submission" date="2019-09" db="EMBL/GenBank/DDBJ databases">
        <title>Segnochrobactrum spirostomi gen. nov., sp. nov., isolated from the ciliate Spirostomum cf. yagiui and description of a novel family, Segnochrobactraceae fam. nov. within the order Rhizobiales of the class Alphaproteobacteria.</title>
        <authorList>
            <person name="Akter S."/>
            <person name="Shazib S.U.A."/>
            <person name="Shin M.K."/>
        </authorList>
    </citation>
    <scope>NUCLEOTIDE SEQUENCE [LARGE SCALE GENOMIC DNA]</scope>
    <source>
        <strain evidence="2 3">Sp-1</strain>
    </source>
</reference>
<keyword evidence="3" id="KW-1185">Reference proteome</keyword>